<dbReference type="PANTHER" id="PTHR22683:SF1">
    <property type="entry name" value="TYPE VII SECRETION SYSTEM PROTEIN ESSC"/>
    <property type="match status" value="1"/>
</dbReference>
<feature type="region of interest" description="Disordered" evidence="4">
    <location>
        <begin position="699"/>
        <end position="721"/>
    </location>
</feature>
<feature type="transmembrane region" description="Helical" evidence="5">
    <location>
        <begin position="43"/>
        <end position="61"/>
    </location>
</feature>
<dbReference type="OrthoDB" id="9807790at2"/>
<dbReference type="Gene3D" id="3.40.50.300">
    <property type="entry name" value="P-loop containing nucleotide triphosphate hydrolases"/>
    <property type="match status" value="2"/>
</dbReference>
<dbReference type="InterPro" id="IPR027417">
    <property type="entry name" value="P-loop_NTPase"/>
</dbReference>
<evidence type="ECO:0000313" key="8">
    <source>
        <dbReference type="Proteomes" id="UP000818266"/>
    </source>
</evidence>
<feature type="region of interest" description="Disordered" evidence="4">
    <location>
        <begin position="268"/>
        <end position="289"/>
    </location>
</feature>
<evidence type="ECO:0000256" key="2">
    <source>
        <dbReference type="ARBA" id="ARBA00022840"/>
    </source>
</evidence>
<evidence type="ECO:0000259" key="6">
    <source>
        <dbReference type="PROSITE" id="PS50901"/>
    </source>
</evidence>
<dbReference type="Proteomes" id="UP000818266">
    <property type="component" value="Unassembled WGS sequence"/>
</dbReference>
<feature type="binding site" evidence="3">
    <location>
        <begin position="309"/>
        <end position="316"/>
    </location>
    <ligand>
        <name>ATP</name>
        <dbReference type="ChEBI" id="CHEBI:30616"/>
    </ligand>
</feature>
<keyword evidence="5" id="KW-0472">Membrane</keyword>
<organism evidence="7 8">
    <name type="scientific">Microcella pacifica</name>
    <dbReference type="NCBI Taxonomy" id="2591847"/>
    <lineage>
        <taxon>Bacteria</taxon>
        <taxon>Bacillati</taxon>
        <taxon>Actinomycetota</taxon>
        <taxon>Actinomycetes</taxon>
        <taxon>Micrococcales</taxon>
        <taxon>Microbacteriaceae</taxon>
        <taxon>Microcella</taxon>
    </lineage>
</organism>
<name>A0A9E5JLT6_9MICO</name>
<evidence type="ECO:0000256" key="5">
    <source>
        <dbReference type="SAM" id="Phobius"/>
    </source>
</evidence>
<dbReference type="CDD" id="cd01127">
    <property type="entry name" value="TrwB_TraG_TraD_VirD4"/>
    <property type="match status" value="1"/>
</dbReference>
<feature type="compositionally biased region" description="Low complexity" evidence="4">
    <location>
        <begin position="700"/>
        <end position="712"/>
    </location>
</feature>
<evidence type="ECO:0000313" key="7">
    <source>
        <dbReference type="EMBL" id="NHF62924.1"/>
    </source>
</evidence>
<gene>
    <name evidence="7" type="ORF">FK219_006690</name>
</gene>
<evidence type="ECO:0000256" key="3">
    <source>
        <dbReference type="PROSITE-ProRule" id="PRU00289"/>
    </source>
</evidence>
<feature type="region of interest" description="Disordered" evidence="4">
    <location>
        <begin position="97"/>
        <end position="116"/>
    </location>
</feature>
<proteinExistence type="predicted"/>
<keyword evidence="1 3" id="KW-0547">Nucleotide-binding</keyword>
<dbReference type="PANTHER" id="PTHR22683">
    <property type="entry name" value="SPORULATION PROTEIN RELATED"/>
    <property type="match status" value="1"/>
</dbReference>
<protein>
    <recommendedName>
        <fullName evidence="6">FtsK domain-containing protein</fullName>
    </recommendedName>
</protein>
<dbReference type="GO" id="GO:0005524">
    <property type="term" value="F:ATP binding"/>
    <property type="evidence" value="ECO:0007669"/>
    <property type="project" value="UniProtKB-UniRule"/>
</dbReference>
<dbReference type="InterPro" id="IPR003593">
    <property type="entry name" value="AAA+_ATPase"/>
</dbReference>
<accession>A0A9E5JLT6</accession>
<dbReference type="RefSeq" id="WP_152583418.1">
    <property type="nucleotide sequence ID" value="NZ_VIKT02000009.1"/>
</dbReference>
<evidence type="ECO:0000256" key="4">
    <source>
        <dbReference type="SAM" id="MobiDB-lite"/>
    </source>
</evidence>
<dbReference type="Pfam" id="PF01580">
    <property type="entry name" value="FtsK_SpoIIIE"/>
    <property type="match status" value="1"/>
</dbReference>
<sequence length="879" mass="93678">MSRLPPPPTEPSPQEGPPFPLLAVLAPLAGAVLIGAITGSPYVLVFAALSPVIAVASMLDGRRTARRRAREGAVRFEEECGAYTRLVEEAHRAERAQRDALAPARPTEAAPLESGSVRVGVARAPSDRAPEGGLVHVGGSRSGAHARQREALLARASWHPALPVLVPRGAIAVRGGGPAARAMAARLRLEPGVTVLDVRDDHPADAGGDAAARALRPDVELEVHTASTMTVRIAGQAPIPARPEFWSAPERERRRRAIEAQSARLPDHVPWSSLEPAGESSSGIPIGCSEAGQSVIDPIGQGPHILIGGTTGSGKSEFLRTLVLGWAHRASPAELSLLFVDFKGGASFPDLAELPHALDVITDLDESTAVRAITSLRAEIQRRERWLRDRGARDIRDPGASLGRLVIIIDEYAALLAALPELHATIIDLSARGRSLGIHLVLCTQHPGSAVRDAIAANCAIRVSFRIADNADAGMLGAGLAHRLRALPPGRALVTDAEGTRELQSALIAPEDVEAVRERWRDSPDAARLWQPPLPTVVTPRDVTRESVDDVAKTGWAFGVADQPERLRRTRAVWLPERDGALAIVGAPGSGRTGALAAIAHAAHESGSALETLSVDWVDAEATLLALRDRTPDRTLLLADDLDEVLRRCGDERAELLRLWDDVASALRRRGGAVVASLASSAQQQGLTAGRFPSTLELGTATSSSPSRVSPVPERRAPPGRARWRGAEVQIMTAPPLPAPQPPPVPDVTALGPRPCVVIARRPRWVGERLGRAHPALVLQSAEEAASLGSAVSLEPRVILDDVEGWTTRWSALQELRRTCDIILAEVGPSELRSLIGLRERPPSLHAHGGEVWLLQPEAPIVRARWHELADEAEGGPEL</sequence>
<feature type="domain" description="FtsK" evidence="6">
    <location>
        <begin position="292"/>
        <end position="474"/>
    </location>
</feature>
<dbReference type="PROSITE" id="PS50901">
    <property type="entry name" value="FTSK"/>
    <property type="match status" value="1"/>
</dbReference>
<dbReference type="InterPro" id="IPR002543">
    <property type="entry name" value="FtsK_dom"/>
</dbReference>
<comment type="caution">
    <text evidence="7">The sequence shown here is derived from an EMBL/GenBank/DDBJ whole genome shotgun (WGS) entry which is preliminary data.</text>
</comment>
<dbReference type="GO" id="GO:0003677">
    <property type="term" value="F:DNA binding"/>
    <property type="evidence" value="ECO:0007669"/>
    <property type="project" value="InterPro"/>
</dbReference>
<dbReference type="InterPro" id="IPR050206">
    <property type="entry name" value="FtsK/SpoIIIE/SftA"/>
</dbReference>
<dbReference type="EMBL" id="VIKT02000009">
    <property type="protein sequence ID" value="NHF62924.1"/>
    <property type="molecule type" value="Genomic_DNA"/>
</dbReference>
<keyword evidence="5" id="KW-1133">Transmembrane helix</keyword>
<feature type="transmembrane region" description="Helical" evidence="5">
    <location>
        <begin position="21"/>
        <end position="37"/>
    </location>
</feature>
<dbReference type="SUPFAM" id="SSF52540">
    <property type="entry name" value="P-loop containing nucleoside triphosphate hydrolases"/>
    <property type="match status" value="2"/>
</dbReference>
<dbReference type="AlphaFoldDB" id="A0A9E5JLT6"/>
<keyword evidence="5" id="KW-0812">Transmembrane</keyword>
<keyword evidence="8" id="KW-1185">Reference proteome</keyword>
<dbReference type="SMART" id="SM00382">
    <property type="entry name" value="AAA"/>
    <property type="match status" value="2"/>
</dbReference>
<evidence type="ECO:0000256" key="1">
    <source>
        <dbReference type="ARBA" id="ARBA00022741"/>
    </source>
</evidence>
<reference evidence="7 8" key="1">
    <citation type="submission" date="2020-03" db="EMBL/GenBank/DDBJ databases">
        <title>Chryseoglobus sp. isolated from a deep-sea seamount.</title>
        <authorList>
            <person name="Zhang D.-C."/>
        </authorList>
    </citation>
    <scope>NUCLEOTIDE SEQUENCE [LARGE SCALE GENOMIC DNA]</scope>
    <source>
        <strain evidence="7 8">KN1116</strain>
    </source>
</reference>
<keyword evidence="2 3" id="KW-0067">ATP-binding</keyword>